<reference evidence="3 4" key="1">
    <citation type="journal article" date="2023" name="ISME J.">
        <title>Thermophilic Dehalococcoidia with unusual traits shed light on an unexpected past.</title>
        <authorList>
            <person name="Palmer M."/>
            <person name="Covington J.K."/>
            <person name="Zhou E.M."/>
            <person name="Thomas S.C."/>
            <person name="Habib N."/>
            <person name="Seymour C.O."/>
            <person name="Lai D."/>
            <person name="Johnston J."/>
            <person name="Hashimi A."/>
            <person name="Jiao J.Y."/>
            <person name="Muok A.R."/>
            <person name="Liu L."/>
            <person name="Xian W.D."/>
            <person name="Zhi X.Y."/>
            <person name="Li M.M."/>
            <person name="Silva L.P."/>
            <person name="Bowen B.P."/>
            <person name="Louie K."/>
            <person name="Briegel A."/>
            <person name="Pett-Ridge J."/>
            <person name="Weber P.K."/>
            <person name="Tocheva E.I."/>
            <person name="Woyke T."/>
            <person name="Northen T.R."/>
            <person name="Mayali X."/>
            <person name="Li W.J."/>
            <person name="Hedlund B.P."/>
        </authorList>
    </citation>
    <scope>NUCLEOTIDE SEQUENCE [LARGE SCALE GENOMIC DNA]</scope>
    <source>
        <strain evidence="3 4">YIM 72310</strain>
    </source>
</reference>
<dbReference type="Proteomes" id="UP001212803">
    <property type="component" value="Chromosome"/>
</dbReference>
<protein>
    <submittedName>
        <fullName evidence="3">CoA transferase</fullName>
    </submittedName>
</protein>
<evidence type="ECO:0000256" key="2">
    <source>
        <dbReference type="ARBA" id="ARBA00022679"/>
    </source>
</evidence>
<dbReference type="Pfam" id="PF02515">
    <property type="entry name" value="CoA_transf_3"/>
    <property type="match status" value="1"/>
</dbReference>
<dbReference type="Gene3D" id="3.40.50.10540">
    <property type="entry name" value="Crotonobetainyl-coa:carnitine coa-transferase, domain 1"/>
    <property type="match status" value="2"/>
</dbReference>
<dbReference type="RefSeq" id="WP_270055735.1">
    <property type="nucleotide sequence ID" value="NZ_CP115149.1"/>
</dbReference>
<dbReference type="Gene3D" id="3.30.1540.10">
    <property type="entry name" value="formyl-coa transferase, domain 3"/>
    <property type="match status" value="1"/>
</dbReference>
<dbReference type="PANTHER" id="PTHR48228:SF6">
    <property type="entry name" value="L-CARNITINE COA-TRANSFERASE"/>
    <property type="match status" value="1"/>
</dbReference>
<evidence type="ECO:0000256" key="1">
    <source>
        <dbReference type="ARBA" id="ARBA00008383"/>
    </source>
</evidence>
<dbReference type="InterPro" id="IPR050509">
    <property type="entry name" value="CoA-transferase_III"/>
</dbReference>
<evidence type="ECO:0000313" key="4">
    <source>
        <dbReference type="Proteomes" id="UP001212803"/>
    </source>
</evidence>
<keyword evidence="4" id="KW-1185">Reference proteome</keyword>
<proteinExistence type="inferred from homology"/>
<sequence>MEAPTADPLPLESVRVLEIGGGISAAFAARWLAGFGADVVRIDPEPEMLTPDEAVYLLPGKRRVRGASAGDLLTLARAADIIIDDGPPGALAARGLDPARLRAGRPELVIVSITPYGQDGPYAPFPATNITAFAMGGIMSLTGMHQREPLVTGGSQALYLGGLDAAGAAITAYLGALLHGEGDWVDISLQESMAGMLELYGPRGAYEGAVSIRSGNHVRAVWGLYPCADGYAGVCALERQVPALFALLGDPELEEPRFRDPLERPNHDDELQAKLYAWFGERTKAELLELGVRHRVPIGAVVTPLELLENPSLRERGFFDAVETPAGTALVPGRPFLGLPWRPGRLSEPVPAADILAAWSTRP</sequence>
<dbReference type="PANTHER" id="PTHR48228">
    <property type="entry name" value="SUCCINYL-COA--D-CITRAMALATE COA-TRANSFERASE"/>
    <property type="match status" value="1"/>
</dbReference>
<dbReference type="InterPro" id="IPR003673">
    <property type="entry name" value="CoA-Trfase_fam_III"/>
</dbReference>
<dbReference type="GO" id="GO:0016740">
    <property type="term" value="F:transferase activity"/>
    <property type="evidence" value="ECO:0007669"/>
    <property type="project" value="UniProtKB-KW"/>
</dbReference>
<dbReference type="SUPFAM" id="SSF89796">
    <property type="entry name" value="CoA-transferase family III (CaiB/BaiF)"/>
    <property type="match status" value="1"/>
</dbReference>
<comment type="similarity">
    <text evidence="1">Belongs to the CoA-transferase III family.</text>
</comment>
<accession>A0ABY7M4G1</accession>
<gene>
    <name evidence="3" type="ORF">O0235_10445</name>
</gene>
<keyword evidence="2 3" id="KW-0808">Transferase</keyword>
<organism evidence="3 4">
    <name type="scientific">Tepidiforma flava</name>
    <dbReference type="NCBI Taxonomy" id="3004094"/>
    <lineage>
        <taxon>Bacteria</taxon>
        <taxon>Bacillati</taxon>
        <taxon>Chloroflexota</taxon>
        <taxon>Tepidiformia</taxon>
        <taxon>Tepidiformales</taxon>
        <taxon>Tepidiformaceae</taxon>
        <taxon>Tepidiforma</taxon>
    </lineage>
</organism>
<dbReference type="InterPro" id="IPR023606">
    <property type="entry name" value="CoA-Trfase_III_dom_1_sf"/>
</dbReference>
<dbReference type="InterPro" id="IPR044855">
    <property type="entry name" value="CoA-Trfase_III_dom3_sf"/>
</dbReference>
<dbReference type="EMBL" id="CP115149">
    <property type="protein sequence ID" value="WBL35207.1"/>
    <property type="molecule type" value="Genomic_DNA"/>
</dbReference>
<name>A0ABY7M4G1_9CHLR</name>
<evidence type="ECO:0000313" key="3">
    <source>
        <dbReference type="EMBL" id="WBL35207.1"/>
    </source>
</evidence>